<protein>
    <submittedName>
        <fullName evidence="2">GNAT family N-acetyltransferase</fullName>
    </submittedName>
</protein>
<dbReference type="Gene3D" id="3.40.630.30">
    <property type="match status" value="1"/>
</dbReference>
<comment type="caution">
    <text evidence="2">The sequence shown here is derived from an EMBL/GenBank/DDBJ whole genome shotgun (WGS) entry which is preliminary data.</text>
</comment>
<dbReference type="EMBL" id="JADEYR010000015">
    <property type="protein sequence ID" value="MBE9404828.1"/>
    <property type="molecule type" value="Genomic_DNA"/>
</dbReference>
<gene>
    <name evidence="2" type="ORF">IOE58_11770</name>
</gene>
<keyword evidence="3" id="KW-1185">Reference proteome</keyword>
<evidence type="ECO:0000259" key="1">
    <source>
        <dbReference type="PROSITE" id="PS51186"/>
    </source>
</evidence>
<feature type="domain" description="N-acetyltransferase" evidence="1">
    <location>
        <begin position="204"/>
        <end position="353"/>
    </location>
</feature>
<dbReference type="SUPFAM" id="SSF55729">
    <property type="entry name" value="Acyl-CoA N-acyltransferases (Nat)"/>
    <property type="match status" value="2"/>
</dbReference>
<dbReference type="RefSeq" id="WP_193866573.1">
    <property type="nucleotide sequence ID" value="NZ_JADEYR010000015.1"/>
</dbReference>
<dbReference type="PROSITE" id="PS51186">
    <property type="entry name" value="GNAT"/>
    <property type="match status" value="2"/>
</dbReference>
<name>A0ABR9W300_9MICO</name>
<proteinExistence type="predicted"/>
<evidence type="ECO:0000313" key="2">
    <source>
        <dbReference type="EMBL" id="MBE9404828.1"/>
    </source>
</evidence>
<dbReference type="InterPro" id="IPR000182">
    <property type="entry name" value="GNAT_dom"/>
</dbReference>
<dbReference type="Pfam" id="PF13302">
    <property type="entry name" value="Acetyltransf_3"/>
    <property type="match status" value="1"/>
</dbReference>
<evidence type="ECO:0000313" key="3">
    <source>
        <dbReference type="Proteomes" id="UP000644727"/>
    </source>
</evidence>
<accession>A0ABR9W300</accession>
<reference evidence="2 3" key="1">
    <citation type="submission" date="2020-10" db="EMBL/GenBank/DDBJ databases">
        <title>Draft genome and description of Brachybacterium epidermidis sp nov.</title>
        <authorList>
            <person name="Boxberger M."/>
            <person name="La Scola B."/>
        </authorList>
    </citation>
    <scope>NUCLEOTIDE SEQUENCE [LARGE SCALE GENOMIC DNA]</scope>
    <source>
        <strain evidence="2 3">Marseille-Q2903</strain>
    </source>
</reference>
<dbReference type="CDD" id="cd04301">
    <property type="entry name" value="NAT_SF"/>
    <property type="match status" value="1"/>
</dbReference>
<organism evidence="2 3">
    <name type="scientific">Brachybacterium epidermidis</name>
    <dbReference type="NCBI Taxonomy" id="2781983"/>
    <lineage>
        <taxon>Bacteria</taxon>
        <taxon>Bacillati</taxon>
        <taxon>Actinomycetota</taxon>
        <taxon>Actinomycetes</taxon>
        <taxon>Micrococcales</taxon>
        <taxon>Dermabacteraceae</taxon>
        <taxon>Brachybacterium</taxon>
    </lineage>
</organism>
<sequence>MHITIRPLDLSSDAELEQYGAVSTASDDASYGGHEERTLDQMRTLYRDTPYWRQQRYIALVEQMAGGSSVVGTASLLFPLTENLETVHLGITTHPAFRGQGIATAMLEQALAPAIHGSDRTLVTAWGEIPAHGEVDDPALPVNRLAARLGLSRRNVSVCRLLPLPIEDSLLDALEEESRQKRGGYRIELWEDQVPQEHLGAYGQLLRQMALDEPDEDVEEEPAEYTPERIRLMEQRRRESGGRALTAVAVAPDGSIVGNSEVHVQTAPGTTIAWQENTLVMPEHRGHGLGLALKVATHRLLSSELPEVRSLVTFNSHVNPWMIGINERLGYRIAFREIALQGRPDLSDGLLARVPHETAIGPT</sequence>
<feature type="domain" description="N-acetyltransferase" evidence="1">
    <location>
        <begin position="3"/>
        <end position="177"/>
    </location>
</feature>
<dbReference type="Proteomes" id="UP000644727">
    <property type="component" value="Unassembled WGS sequence"/>
</dbReference>
<dbReference type="InterPro" id="IPR016181">
    <property type="entry name" value="Acyl_CoA_acyltransferase"/>
</dbReference>